<reference evidence="1" key="3">
    <citation type="submission" date="2016-05" db="EMBL/GenBank/DDBJ databases">
        <title>WGS assembly of Xenopus tropicalis.</title>
        <authorList>
            <person name="Sessions A."/>
            <person name="Jenkins J."/>
            <person name="Mitros T."/>
            <person name="Lyons J.T."/>
            <person name="Dichmann D.S."/>
            <person name="Robert J."/>
            <person name="Harland R.M."/>
            <person name="Rokhsar D.S."/>
        </authorList>
    </citation>
    <scope>NUCLEOTIDE SEQUENCE</scope>
    <source>
        <strain evidence="1">Nigerian</strain>
    </source>
</reference>
<protein>
    <submittedName>
        <fullName evidence="1">Uncharacterized protein</fullName>
    </submittedName>
</protein>
<evidence type="ECO:0000313" key="1">
    <source>
        <dbReference type="EMBL" id="OCA16286.1"/>
    </source>
</evidence>
<reference evidence="1" key="1">
    <citation type="submission" date="2009-11" db="EMBL/GenBank/DDBJ databases">
        <authorList>
            <consortium name="US DOE Joint Genome Institute (JGI-PGF)"/>
            <person name="Ottilar R."/>
            <person name="Schmutz J."/>
            <person name="Salamov A."/>
            <person name="Cheng J.F."/>
            <person name="Lucas S."/>
            <person name="Pitluck S."/>
            <person name="Gundlach H."/>
            <person name="Guo Y."/>
            <person name="Haberer G."/>
            <person name="Nasrallah J."/>
            <person name="Mayer K.F.X."/>
            <person name="van de Peer Y."/>
            <person name="Weigel D."/>
            <person name="Grigoriev I.V."/>
        </authorList>
    </citation>
    <scope>NUCLEOTIDE SEQUENCE</scope>
    <source>
        <strain evidence="1">Nigerian</strain>
    </source>
</reference>
<reference evidence="1" key="2">
    <citation type="journal article" date="2010" name="Science">
        <title>The genome of the Western clawed frog Xenopus tropicalis.</title>
        <authorList>
            <person name="Hellsten U."/>
            <person name="Harland R.M."/>
            <person name="Gilchrist M.J."/>
            <person name="Hendrix D."/>
            <person name="Jurka J."/>
            <person name="Kapitonov V."/>
            <person name="Ovcharenko I."/>
            <person name="Putnam N.H."/>
            <person name="Shu S."/>
            <person name="Taher L."/>
            <person name="Blitz I.L."/>
            <person name="Blumberg B."/>
            <person name="Dichmann D.S."/>
            <person name="Dubchak I."/>
            <person name="Amaya E."/>
            <person name="Detter J.C."/>
            <person name="Fletcher R."/>
            <person name="Gerhard D.S."/>
            <person name="Goodstein D."/>
            <person name="Graves T."/>
            <person name="Grigoriev I.V."/>
            <person name="Grimwood J."/>
            <person name="Kawashima T."/>
            <person name="Lindquist E."/>
            <person name="Lucas S.M."/>
            <person name="Mead P.E."/>
            <person name="Mitros T."/>
            <person name="Ogino H."/>
            <person name="Ohta Y."/>
            <person name="Poliakov A.V."/>
            <person name="Pollet N."/>
            <person name="Robert J."/>
            <person name="Salamov A."/>
            <person name="Sater A.K."/>
            <person name="Schmutz J."/>
            <person name="Terry A."/>
            <person name="Vize P.D."/>
            <person name="Warren W.C."/>
            <person name="Wells D."/>
            <person name="Wills A."/>
            <person name="Wilson R.K."/>
            <person name="Zimmerman L.B."/>
            <person name="Zorn A.M."/>
            <person name="Grainger R."/>
            <person name="Grammer T."/>
            <person name="Khokha M.K."/>
            <person name="Richardson P.M."/>
            <person name="Rokhsar D.S."/>
        </authorList>
    </citation>
    <scope>NUCLEOTIDE SEQUENCE [LARGE SCALE GENOMIC DNA]</scope>
    <source>
        <strain evidence="1">Nigerian</strain>
    </source>
</reference>
<dbReference type="EMBL" id="KV460635">
    <property type="protein sequence ID" value="OCA16286.1"/>
    <property type="molecule type" value="Genomic_DNA"/>
</dbReference>
<gene>
    <name evidence="1" type="ORF">XENTR_v90028484mg</name>
</gene>
<dbReference type="AlphaFoldDB" id="A0A1B8Y023"/>
<name>A0A1B8Y023_XENTR</name>
<sequence length="70" mass="7421">MTGKMADRAKASVTSANCSGGGGSFFAEYSQNRITLTQHKYIEGYTGYCAVLHTPRNGSSSFLGGARPRV</sequence>
<accession>A0A1B8Y023</accession>
<proteinExistence type="predicted"/>
<organism evidence="1">
    <name type="scientific">Xenopus tropicalis</name>
    <name type="common">Western clawed frog</name>
    <name type="synonym">Silurana tropicalis</name>
    <dbReference type="NCBI Taxonomy" id="8364"/>
    <lineage>
        <taxon>Eukaryota</taxon>
        <taxon>Metazoa</taxon>
        <taxon>Chordata</taxon>
        <taxon>Craniata</taxon>
        <taxon>Vertebrata</taxon>
        <taxon>Euteleostomi</taxon>
        <taxon>Amphibia</taxon>
        <taxon>Batrachia</taxon>
        <taxon>Anura</taxon>
        <taxon>Pipoidea</taxon>
        <taxon>Pipidae</taxon>
        <taxon>Xenopodinae</taxon>
        <taxon>Xenopus</taxon>
        <taxon>Silurana</taxon>
    </lineage>
</organism>